<feature type="compositionally biased region" description="Polar residues" evidence="1">
    <location>
        <begin position="174"/>
        <end position="185"/>
    </location>
</feature>
<gene>
    <name evidence="3" type="ORF">LTR24_007602</name>
</gene>
<dbReference type="Proteomes" id="UP001345013">
    <property type="component" value="Unassembled WGS sequence"/>
</dbReference>
<protein>
    <recommendedName>
        <fullName evidence="2">Formin GTPase-binding domain-containing protein</fullName>
    </recommendedName>
</protein>
<keyword evidence="4" id="KW-1185">Reference proteome</keyword>
<feature type="compositionally biased region" description="Basic and acidic residues" evidence="1">
    <location>
        <begin position="784"/>
        <end position="799"/>
    </location>
</feature>
<dbReference type="InterPro" id="IPR016024">
    <property type="entry name" value="ARM-type_fold"/>
</dbReference>
<evidence type="ECO:0000256" key="1">
    <source>
        <dbReference type="SAM" id="MobiDB-lite"/>
    </source>
</evidence>
<dbReference type="SUPFAM" id="SSF48371">
    <property type="entry name" value="ARM repeat"/>
    <property type="match status" value="1"/>
</dbReference>
<feature type="compositionally biased region" description="Polar residues" evidence="1">
    <location>
        <begin position="350"/>
        <end position="361"/>
    </location>
</feature>
<feature type="compositionally biased region" description="Basic and acidic residues" evidence="1">
    <location>
        <begin position="123"/>
        <end position="134"/>
    </location>
</feature>
<dbReference type="Pfam" id="PF06371">
    <property type="entry name" value="Drf_GBD"/>
    <property type="match status" value="1"/>
</dbReference>
<feature type="region of interest" description="Disordered" evidence="1">
    <location>
        <begin position="763"/>
        <end position="799"/>
    </location>
</feature>
<evidence type="ECO:0000313" key="4">
    <source>
        <dbReference type="Proteomes" id="UP001345013"/>
    </source>
</evidence>
<feature type="compositionally biased region" description="Basic and acidic residues" evidence="1">
    <location>
        <begin position="208"/>
        <end position="217"/>
    </location>
</feature>
<feature type="compositionally biased region" description="Basic and acidic residues" evidence="1">
    <location>
        <begin position="82"/>
        <end position="103"/>
    </location>
</feature>
<organism evidence="3 4">
    <name type="scientific">Lithohypha guttulata</name>
    <dbReference type="NCBI Taxonomy" id="1690604"/>
    <lineage>
        <taxon>Eukaryota</taxon>
        <taxon>Fungi</taxon>
        <taxon>Dikarya</taxon>
        <taxon>Ascomycota</taxon>
        <taxon>Pezizomycotina</taxon>
        <taxon>Eurotiomycetes</taxon>
        <taxon>Chaetothyriomycetidae</taxon>
        <taxon>Chaetothyriales</taxon>
        <taxon>Trichomeriaceae</taxon>
        <taxon>Lithohypha</taxon>
    </lineage>
</organism>
<name>A0ABR0K2A5_9EURO</name>
<feature type="compositionally biased region" description="Basic and acidic residues" evidence="1">
    <location>
        <begin position="399"/>
        <end position="413"/>
    </location>
</feature>
<feature type="compositionally biased region" description="Basic and acidic residues" evidence="1">
    <location>
        <begin position="362"/>
        <end position="382"/>
    </location>
</feature>
<dbReference type="InterPro" id="IPR010473">
    <property type="entry name" value="GTPase-bd"/>
</dbReference>
<proteinExistence type="predicted"/>
<accession>A0ABR0K2A5</accession>
<feature type="domain" description="Formin GTPase-binding" evidence="2">
    <location>
        <begin position="302"/>
        <end position="581"/>
    </location>
</feature>
<feature type="region of interest" description="Disordered" evidence="1">
    <location>
        <begin position="208"/>
        <end position="429"/>
    </location>
</feature>
<sequence>MPSSVAQTARIFEDPEPLTTSPKKKGWSGLMKSDATPSPLGERHINSPPQPKKIPLKDEPSSKPPMHKKTGSATSFKGFLLGREKSNEENAKPKDDSAKEGKPKKTKSSTNLTSLLKKRSKKDLKAGSKSEEVKTPPSPSKATTPIWAQFATQPLESQDGTKQYPYARTKAFQDGSTRLTPQSYCDQHPPGQGQIQSYFDIEPELRMPQRPYLEKRGSRSSIFTEELNNESASTRQDSIDLAQLRPDLSRQQSTESTSSTKEIGSPKAESPVKSKSRVFDAIAAFNMKSRKGRDAVDEPPVNSGMDTQEVDSAFENVLGRYDTPENLRDHMRNLKPEVKAGLVKGERIGSGSSNGDIQPSSRSRELEQPPSKDKDKENDGGRSRSRSRPRSRVFSMSKRNKDSVATKTEDTTRSRSKSRPKSVDMSARPLSAMSNMSTTSLVSMATNDGTSAPGDFIHYLREVQKPELVEVGKIHKLRILLRNESVSWTDAFVKKGGMEEMAELLHRTMKIEWREEHEDNLLHETLLCMKALTTTKLAMQRLESMEQNLFPELLKMLFDPERKGPAEFSTRAIVISLVFAYLKSTLHEESDVHEKRCRAVLALMKDESPETDKKPLEFVTQMHTSRPYRTWCKEVTNVTKEVFWIFLHHMNVVPVCHPDTDEAVFGRKYFPSARAPHPAAPYVGGVEWEATQYLATHLDLLNGVIVSLPTREERNQLREELKQSGFEKIMGISLRTCKEKFYGGVHDGLRMWVAAAKADGWPAEDVRAGPPREASSPRKSPTKKKQDEAPQLKLDVDVDMNREAADDGWL</sequence>
<reference evidence="3 4" key="1">
    <citation type="submission" date="2023-08" db="EMBL/GenBank/DDBJ databases">
        <title>Black Yeasts Isolated from many extreme environments.</title>
        <authorList>
            <person name="Coleine C."/>
            <person name="Stajich J.E."/>
            <person name="Selbmann L."/>
        </authorList>
    </citation>
    <scope>NUCLEOTIDE SEQUENCE [LARGE SCALE GENOMIC DNA]</scope>
    <source>
        <strain evidence="3 4">CCFEE 5885</strain>
    </source>
</reference>
<feature type="region of interest" description="Disordered" evidence="1">
    <location>
        <begin position="1"/>
        <end position="147"/>
    </location>
</feature>
<evidence type="ECO:0000259" key="2">
    <source>
        <dbReference type="SMART" id="SM01140"/>
    </source>
</evidence>
<dbReference type="SMART" id="SM01140">
    <property type="entry name" value="Drf_GBD"/>
    <property type="match status" value="1"/>
</dbReference>
<feature type="region of interest" description="Disordered" evidence="1">
    <location>
        <begin position="172"/>
        <end position="195"/>
    </location>
</feature>
<dbReference type="EMBL" id="JAVRRG010000117">
    <property type="protein sequence ID" value="KAK5084036.1"/>
    <property type="molecule type" value="Genomic_DNA"/>
</dbReference>
<dbReference type="InterPro" id="IPR011989">
    <property type="entry name" value="ARM-like"/>
</dbReference>
<dbReference type="Gene3D" id="1.25.10.10">
    <property type="entry name" value="Leucine-rich Repeat Variant"/>
    <property type="match status" value="1"/>
</dbReference>
<comment type="caution">
    <text evidence="3">The sequence shown here is derived from an EMBL/GenBank/DDBJ whole genome shotgun (WGS) entry which is preliminary data.</text>
</comment>
<feature type="compositionally biased region" description="Basic and acidic residues" evidence="1">
    <location>
        <begin position="322"/>
        <end position="338"/>
    </location>
</feature>
<evidence type="ECO:0000313" key="3">
    <source>
        <dbReference type="EMBL" id="KAK5084036.1"/>
    </source>
</evidence>